<feature type="chain" id="PRO_5042075957" evidence="1">
    <location>
        <begin position="26"/>
        <end position="109"/>
    </location>
</feature>
<name>A0AAD2FQT6_9STRA</name>
<feature type="signal peptide" evidence="1">
    <location>
        <begin position="1"/>
        <end position="25"/>
    </location>
</feature>
<evidence type="ECO:0000313" key="3">
    <source>
        <dbReference type="Proteomes" id="UP001295423"/>
    </source>
</evidence>
<keyword evidence="3" id="KW-1185">Reference proteome</keyword>
<organism evidence="2 3">
    <name type="scientific">Cylindrotheca closterium</name>
    <dbReference type="NCBI Taxonomy" id="2856"/>
    <lineage>
        <taxon>Eukaryota</taxon>
        <taxon>Sar</taxon>
        <taxon>Stramenopiles</taxon>
        <taxon>Ochrophyta</taxon>
        <taxon>Bacillariophyta</taxon>
        <taxon>Bacillariophyceae</taxon>
        <taxon>Bacillariophycidae</taxon>
        <taxon>Bacillariales</taxon>
        <taxon>Bacillariaceae</taxon>
        <taxon>Cylindrotheca</taxon>
    </lineage>
</organism>
<proteinExistence type="predicted"/>
<protein>
    <submittedName>
        <fullName evidence="2">Uncharacterized protein</fullName>
    </submittedName>
</protein>
<evidence type="ECO:0000256" key="1">
    <source>
        <dbReference type="SAM" id="SignalP"/>
    </source>
</evidence>
<gene>
    <name evidence="2" type="ORF">CYCCA115_LOCUS12222</name>
</gene>
<evidence type="ECO:0000313" key="2">
    <source>
        <dbReference type="EMBL" id="CAJ1949687.1"/>
    </source>
</evidence>
<comment type="caution">
    <text evidence="2">The sequence shown here is derived from an EMBL/GenBank/DDBJ whole genome shotgun (WGS) entry which is preliminary data.</text>
</comment>
<keyword evidence="1" id="KW-0732">Signal</keyword>
<sequence>MFKFCSQLILGLSLLFALLAEPTNARLTAGHRHLKSCEESQGLYGRCCGFDLSACSCPIREYEGFGDFIVKYLWDSACSKLEGKIAECSLTVGNITAPVDSVVGTAGAP</sequence>
<reference evidence="2" key="1">
    <citation type="submission" date="2023-08" db="EMBL/GenBank/DDBJ databases">
        <authorList>
            <person name="Audoor S."/>
            <person name="Bilcke G."/>
        </authorList>
    </citation>
    <scope>NUCLEOTIDE SEQUENCE</scope>
</reference>
<accession>A0AAD2FQT6</accession>
<dbReference type="EMBL" id="CAKOGP040001758">
    <property type="protein sequence ID" value="CAJ1949687.1"/>
    <property type="molecule type" value="Genomic_DNA"/>
</dbReference>
<dbReference type="AlphaFoldDB" id="A0AAD2FQT6"/>
<dbReference type="Proteomes" id="UP001295423">
    <property type="component" value="Unassembled WGS sequence"/>
</dbReference>